<reference evidence="1" key="1">
    <citation type="submission" date="2023-10" db="EMBL/GenBank/DDBJ databases">
        <title>Genome assembly of Pristionchus species.</title>
        <authorList>
            <person name="Yoshida K."/>
            <person name="Sommer R.J."/>
        </authorList>
    </citation>
    <scope>NUCLEOTIDE SEQUENCE</scope>
    <source>
        <strain evidence="1">RS0144</strain>
    </source>
</reference>
<comment type="caution">
    <text evidence="1">The sequence shown here is derived from an EMBL/GenBank/DDBJ whole genome shotgun (WGS) entry which is preliminary data.</text>
</comment>
<evidence type="ECO:0000313" key="1">
    <source>
        <dbReference type="EMBL" id="GMS91965.1"/>
    </source>
</evidence>
<protein>
    <submittedName>
        <fullName evidence="1">Uncharacterized protein</fullName>
    </submittedName>
</protein>
<feature type="non-terminal residue" evidence="1">
    <location>
        <position position="1"/>
    </location>
</feature>
<proteinExistence type="predicted"/>
<feature type="non-terminal residue" evidence="1">
    <location>
        <position position="101"/>
    </location>
</feature>
<dbReference type="AlphaFoldDB" id="A0AAV5TFN0"/>
<name>A0AAV5TFN0_9BILA</name>
<dbReference type="EMBL" id="BTSX01000004">
    <property type="protein sequence ID" value="GMS91965.1"/>
    <property type="molecule type" value="Genomic_DNA"/>
</dbReference>
<accession>A0AAV5TFN0</accession>
<organism evidence="1 2">
    <name type="scientific">Pristionchus entomophagus</name>
    <dbReference type="NCBI Taxonomy" id="358040"/>
    <lineage>
        <taxon>Eukaryota</taxon>
        <taxon>Metazoa</taxon>
        <taxon>Ecdysozoa</taxon>
        <taxon>Nematoda</taxon>
        <taxon>Chromadorea</taxon>
        <taxon>Rhabditida</taxon>
        <taxon>Rhabditina</taxon>
        <taxon>Diplogasteromorpha</taxon>
        <taxon>Diplogasteroidea</taxon>
        <taxon>Neodiplogasteridae</taxon>
        <taxon>Pristionchus</taxon>
    </lineage>
</organism>
<gene>
    <name evidence="1" type="ORF">PENTCL1PPCAC_14140</name>
</gene>
<dbReference type="Proteomes" id="UP001432027">
    <property type="component" value="Unassembled WGS sequence"/>
</dbReference>
<keyword evidence="2" id="KW-1185">Reference proteome</keyword>
<sequence length="101" mass="10633">GRSCRSGQGVAEVAGAAAHRARQRPAVRETGTGRDIRAADRRAARSAGRGLIAVHLTFAPACFLHTEAEPSVRAGLFGLGGLRYFLFVALESGGEREEGEN</sequence>
<evidence type="ECO:0000313" key="2">
    <source>
        <dbReference type="Proteomes" id="UP001432027"/>
    </source>
</evidence>